<dbReference type="EMBL" id="ML145318">
    <property type="protein sequence ID" value="TBU51470.1"/>
    <property type="molecule type" value="Genomic_DNA"/>
</dbReference>
<proteinExistence type="predicted"/>
<name>A0A4Q9P9X2_9APHY</name>
<keyword evidence="3" id="KW-1185">Reference proteome</keyword>
<feature type="compositionally biased region" description="Low complexity" evidence="1">
    <location>
        <begin position="146"/>
        <end position="170"/>
    </location>
</feature>
<feature type="compositionally biased region" description="Basic and acidic residues" evidence="1">
    <location>
        <begin position="179"/>
        <end position="192"/>
    </location>
</feature>
<reference evidence="2 3" key="1">
    <citation type="submission" date="2019-01" db="EMBL/GenBank/DDBJ databases">
        <title>Draft genome sequences of three monokaryotic isolates of the white-rot basidiomycete fungus Dichomitus squalens.</title>
        <authorList>
            <consortium name="DOE Joint Genome Institute"/>
            <person name="Lopez S.C."/>
            <person name="Andreopoulos B."/>
            <person name="Pangilinan J."/>
            <person name="Lipzen A."/>
            <person name="Riley R."/>
            <person name="Ahrendt S."/>
            <person name="Ng V."/>
            <person name="Barry K."/>
            <person name="Daum C."/>
            <person name="Grigoriev I.V."/>
            <person name="Hilden K.S."/>
            <person name="Makela M.R."/>
            <person name="de Vries R.P."/>
        </authorList>
    </citation>
    <scope>NUCLEOTIDE SEQUENCE [LARGE SCALE GENOMIC DNA]</scope>
    <source>
        <strain evidence="2 3">CBS 464.89</strain>
    </source>
</reference>
<gene>
    <name evidence="2" type="ORF">BD310DRAFT_963055</name>
</gene>
<organism evidence="2 3">
    <name type="scientific">Dichomitus squalens</name>
    <dbReference type="NCBI Taxonomy" id="114155"/>
    <lineage>
        <taxon>Eukaryota</taxon>
        <taxon>Fungi</taxon>
        <taxon>Dikarya</taxon>
        <taxon>Basidiomycota</taxon>
        <taxon>Agaricomycotina</taxon>
        <taxon>Agaricomycetes</taxon>
        <taxon>Polyporales</taxon>
        <taxon>Polyporaceae</taxon>
        <taxon>Dichomitus</taxon>
    </lineage>
</organism>
<dbReference type="Proteomes" id="UP000292082">
    <property type="component" value="Unassembled WGS sequence"/>
</dbReference>
<dbReference type="AlphaFoldDB" id="A0A4Q9P9X2"/>
<evidence type="ECO:0000313" key="2">
    <source>
        <dbReference type="EMBL" id="TBU51470.1"/>
    </source>
</evidence>
<evidence type="ECO:0000256" key="1">
    <source>
        <dbReference type="SAM" id="MobiDB-lite"/>
    </source>
</evidence>
<protein>
    <submittedName>
        <fullName evidence="2">Uncharacterized protein</fullName>
    </submittedName>
</protein>
<feature type="region of interest" description="Disordered" evidence="1">
    <location>
        <begin position="113"/>
        <end position="206"/>
    </location>
</feature>
<accession>A0A4Q9P9X2</accession>
<evidence type="ECO:0000313" key="3">
    <source>
        <dbReference type="Proteomes" id="UP000292082"/>
    </source>
</evidence>
<sequence>MPSPKFQSPANSDTIAPDTGFPITIAIDNLAIDNLAIDNPAIDNLAIDNPAIDNLDTAHFTSSTTSFHMPPHHINAHPHSHIIVQHTLSLPQTTPTHPTKRVFANGLHNVAVNGRPLPTVSRPSTRRRLPQTHLPSARREPAMPPSSRTDSTARTTRSSSLSTTNLSDAAPAAICRSPADGRHHGLDRDVASHLRRRSAQRTPSSR</sequence>